<evidence type="ECO:0000313" key="2">
    <source>
        <dbReference type="Proteomes" id="UP001160148"/>
    </source>
</evidence>
<dbReference type="AlphaFoldDB" id="A0AAV0XCS7"/>
<proteinExistence type="predicted"/>
<comment type="caution">
    <text evidence="1">The sequence shown here is derived from an EMBL/GenBank/DDBJ whole genome shotgun (WGS) entry which is preliminary data.</text>
</comment>
<dbReference type="EMBL" id="CARXXK010000004">
    <property type="protein sequence ID" value="CAI6365758.1"/>
    <property type="molecule type" value="Genomic_DNA"/>
</dbReference>
<accession>A0AAV0XCS7</accession>
<evidence type="ECO:0000313" key="1">
    <source>
        <dbReference type="EMBL" id="CAI6365758.1"/>
    </source>
</evidence>
<sequence length="87" mass="10026">MGCIRKRGPRSKTYQIPNPNYLQSAIWCLKTRQMTQRKALCMGLLKIFVNLIDPKLLEKCKNQYHIPEGFSSSHITVTPSSLLTIYL</sequence>
<keyword evidence="2" id="KW-1185">Reference proteome</keyword>
<name>A0AAV0XCS7_9HEMI</name>
<organism evidence="1 2">
    <name type="scientific">Macrosiphum euphorbiae</name>
    <name type="common">potato aphid</name>
    <dbReference type="NCBI Taxonomy" id="13131"/>
    <lineage>
        <taxon>Eukaryota</taxon>
        <taxon>Metazoa</taxon>
        <taxon>Ecdysozoa</taxon>
        <taxon>Arthropoda</taxon>
        <taxon>Hexapoda</taxon>
        <taxon>Insecta</taxon>
        <taxon>Pterygota</taxon>
        <taxon>Neoptera</taxon>
        <taxon>Paraneoptera</taxon>
        <taxon>Hemiptera</taxon>
        <taxon>Sternorrhyncha</taxon>
        <taxon>Aphidomorpha</taxon>
        <taxon>Aphidoidea</taxon>
        <taxon>Aphididae</taxon>
        <taxon>Macrosiphini</taxon>
        <taxon>Macrosiphum</taxon>
    </lineage>
</organism>
<dbReference type="Proteomes" id="UP001160148">
    <property type="component" value="Unassembled WGS sequence"/>
</dbReference>
<gene>
    <name evidence="1" type="ORF">MEUPH1_LOCUS20434</name>
</gene>
<reference evidence="1 2" key="1">
    <citation type="submission" date="2023-01" db="EMBL/GenBank/DDBJ databases">
        <authorList>
            <person name="Whitehead M."/>
        </authorList>
    </citation>
    <scope>NUCLEOTIDE SEQUENCE [LARGE SCALE GENOMIC DNA]</scope>
</reference>
<protein>
    <submittedName>
        <fullName evidence="1">Uncharacterized protein</fullName>
    </submittedName>
</protein>